<dbReference type="RefSeq" id="WP_377326689.1">
    <property type="nucleotide sequence ID" value="NZ_JBHSNG010000009.1"/>
</dbReference>
<name>A0ABW0SX85_9GAMM</name>
<keyword evidence="2" id="KW-1185">Reference proteome</keyword>
<proteinExistence type="predicted"/>
<dbReference type="EMBL" id="JBHSNG010000009">
    <property type="protein sequence ID" value="MFC5581482.1"/>
    <property type="molecule type" value="Genomic_DNA"/>
</dbReference>
<reference evidence="2" key="1">
    <citation type="journal article" date="2019" name="Int. J. Syst. Evol. Microbiol.">
        <title>The Global Catalogue of Microorganisms (GCM) 10K type strain sequencing project: providing services to taxonomists for standard genome sequencing and annotation.</title>
        <authorList>
            <consortium name="The Broad Institute Genomics Platform"/>
            <consortium name="The Broad Institute Genome Sequencing Center for Infectious Disease"/>
            <person name="Wu L."/>
            <person name="Ma J."/>
        </authorList>
    </citation>
    <scope>NUCLEOTIDE SEQUENCE [LARGE SCALE GENOMIC DNA]</scope>
    <source>
        <strain evidence="2">CGMCC 1.13587</strain>
    </source>
</reference>
<evidence type="ECO:0000313" key="1">
    <source>
        <dbReference type="EMBL" id="MFC5581482.1"/>
    </source>
</evidence>
<evidence type="ECO:0000313" key="2">
    <source>
        <dbReference type="Proteomes" id="UP001596111"/>
    </source>
</evidence>
<accession>A0ABW0SX85</accession>
<protein>
    <submittedName>
        <fullName evidence="1">Uncharacterized protein</fullName>
    </submittedName>
</protein>
<gene>
    <name evidence="1" type="ORF">ACFPPB_10210</name>
</gene>
<sequence>MVARHPASDHLLGALRARWLASARELGSTLGASQPSISRWLAGAGDQIVRVGRARSSRYAAVRNVRGLGHRWPLYRIDGNGQLHAFARMTALHSGGCLITTENPPDWLRDEFSEGVFSGLPWLLDGALPLPLAPSYDMLPMLYRPAANGSTVPREYQPPTPLPTSLAYWQQAATRAGTFWQRVVAHPEVSADFRRIAEDNQAQLTALRHRFGANGATA</sequence>
<dbReference type="Proteomes" id="UP001596111">
    <property type="component" value="Unassembled WGS sequence"/>
</dbReference>
<comment type="caution">
    <text evidence="1">The sequence shown here is derived from an EMBL/GenBank/DDBJ whole genome shotgun (WGS) entry which is preliminary data.</text>
</comment>
<organism evidence="1 2">
    <name type="scientific">Rhodanobacter terrae</name>
    <dbReference type="NCBI Taxonomy" id="418647"/>
    <lineage>
        <taxon>Bacteria</taxon>
        <taxon>Pseudomonadati</taxon>
        <taxon>Pseudomonadota</taxon>
        <taxon>Gammaproteobacteria</taxon>
        <taxon>Lysobacterales</taxon>
        <taxon>Rhodanobacteraceae</taxon>
        <taxon>Rhodanobacter</taxon>
    </lineage>
</organism>